<accession>A0A3S5B006</accession>
<reference evidence="1" key="1">
    <citation type="submission" date="2018-11" db="EMBL/GenBank/DDBJ databases">
        <authorList>
            <consortium name="Pathogen Informatics"/>
        </authorList>
    </citation>
    <scope>NUCLEOTIDE SEQUENCE</scope>
</reference>
<gene>
    <name evidence="1" type="ORF">PXEA_LOCUS2826</name>
</gene>
<proteinExistence type="predicted"/>
<dbReference type="EMBL" id="CAAALY010006206">
    <property type="protein sequence ID" value="VEL09386.1"/>
    <property type="molecule type" value="Genomic_DNA"/>
</dbReference>
<sequence>MVDAGSLSTELTELELEMAIHTIGVLWPIHPTIEHVVLPKHKRAFNRLPETMFLLNFVITQGGWRVQASALASVIAILTKVSPRQTTDLLSRLSSPPPLDEQVGVRDLATRLRRALDNTKNRPVRQHAMAAIAALLNHSS</sequence>
<organism evidence="1 2">
    <name type="scientific">Protopolystoma xenopodis</name>
    <dbReference type="NCBI Taxonomy" id="117903"/>
    <lineage>
        <taxon>Eukaryota</taxon>
        <taxon>Metazoa</taxon>
        <taxon>Spiralia</taxon>
        <taxon>Lophotrochozoa</taxon>
        <taxon>Platyhelminthes</taxon>
        <taxon>Monogenea</taxon>
        <taxon>Polyopisthocotylea</taxon>
        <taxon>Polystomatidea</taxon>
        <taxon>Polystomatidae</taxon>
        <taxon>Protopolystoma</taxon>
    </lineage>
</organism>
<keyword evidence="2" id="KW-1185">Reference proteome</keyword>
<dbReference type="AlphaFoldDB" id="A0A3S5B006"/>
<comment type="caution">
    <text evidence="1">The sequence shown here is derived from an EMBL/GenBank/DDBJ whole genome shotgun (WGS) entry which is preliminary data.</text>
</comment>
<evidence type="ECO:0000313" key="2">
    <source>
        <dbReference type="Proteomes" id="UP000784294"/>
    </source>
</evidence>
<dbReference type="Proteomes" id="UP000784294">
    <property type="component" value="Unassembled WGS sequence"/>
</dbReference>
<protein>
    <submittedName>
        <fullName evidence="1">Uncharacterized protein</fullName>
    </submittedName>
</protein>
<name>A0A3S5B006_9PLAT</name>
<evidence type="ECO:0000313" key="1">
    <source>
        <dbReference type="EMBL" id="VEL09386.1"/>
    </source>
</evidence>